<keyword evidence="1" id="KW-0472">Membrane</keyword>
<dbReference type="KEGG" id="peh:Spb1_32150"/>
<protein>
    <submittedName>
        <fullName evidence="2">Double zinc ribbon</fullName>
    </submittedName>
</protein>
<dbReference type="PANTHER" id="PTHR40076">
    <property type="entry name" value="MEMBRANE PROTEIN-RELATED"/>
    <property type="match status" value="1"/>
</dbReference>
<dbReference type="Gene3D" id="2.20.28.160">
    <property type="match status" value="1"/>
</dbReference>
<dbReference type="OrthoDB" id="278173at2"/>
<feature type="transmembrane region" description="Helical" evidence="1">
    <location>
        <begin position="127"/>
        <end position="146"/>
    </location>
</feature>
<feature type="transmembrane region" description="Helical" evidence="1">
    <location>
        <begin position="166"/>
        <end position="195"/>
    </location>
</feature>
<gene>
    <name evidence="2" type="ORF">Spb1_32150</name>
</gene>
<feature type="transmembrane region" description="Helical" evidence="1">
    <location>
        <begin position="237"/>
        <end position="255"/>
    </location>
</feature>
<sequence>MAIEFNCPHCDKSLSTSEDRAGRKAKCPGCGEVVTVPGLDQPAAEDDFEDDLPPPPPVGKMRDTRAKVACPMCGGEVLAAAKRCKHCGEDLSPAGGSEAASGATGELTKIEAGEVIGSAWKVYLKNLAPCLVGSFLVNLLSQLVTIPQQIIPGLVMGDGEDPTGVMVGLAMLLGFMAMSFCVGAFLQIGLCQLFLKAARGEDPQIGDIFSGGKFFLRYAISLLLFSIALGIGMMLCIIPGVLVACLFYPFAYVIVAENSKGIDCFSRSQEITKGNLLQIFVLMLAAAGINLLGILALCVGAIFTVPLTLLFTAVAYLKMTGQEVVEV</sequence>
<feature type="transmembrane region" description="Helical" evidence="1">
    <location>
        <begin position="276"/>
        <end position="303"/>
    </location>
</feature>
<evidence type="ECO:0000313" key="2">
    <source>
        <dbReference type="EMBL" id="QDV31271.1"/>
    </source>
</evidence>
<keyword evidence="1" id="KW-1133">Transmembrane helix</keyword>
<dbReference type="Proteomes" id="UP000315349">
    <property type="component" value="Chromosome"/>
</dbReference>
<name>A0A518GRU9_9PLAN</name>
<organism evidence="2 3">
    <name type="scientific">Planctopirus ephydatiae</name>
    <dbReference type="NCBI Taxonomy" id="2528019"/>
    <lineage>
        <taxon>Bacteria</taxon>
        <taxon>Pseudomonadati</taxon>
        <taxon>Planctomycetota</taxon>
        <taxon>Planctomycetia</taxon>
        <taxon>Planctomycetales</taxon>
        <taxon>Planctomycetaceae</taxon>
        <taxon>Planctopirus</taxon>
    </lineage>
</organism>
<dbReference type="AlphaFoldDB" id="A0A518GRU9"/>
<keyword evidence="3" id="KW-1185">Reference proteome</keyword>
<dbReference type="InterPro" id="IPR010380">
    <property type="entry name" value="DUF975"/>
</dbReference>
<dbReference type="PANTHER" id="PTHR40076:SF1">
    <property type="entry name" value="MEMBRANE PROTEIN"/>
    <property type="match status" value="1"/>
</dbReference>
<proteinExistence type="predicted"/>
<reference evidence="2 3" key="1">
    <citation type="submission" date="2019-02" db="EMBL/GenBank/DDBJ databases">
        <title>Deep-cultivation of Planctomycetes and their phenomic and genomic characterization uncovers novel biology.</title>
        <authorList>
            <person name="Wiegand S."/>
            <person name="Jogler M."/>
            <person name="Boedeker C."/>
            <person name="Pinto D."/>
            <person name="Vollmers J."/>
            <person name="Rivas-Marin E."/>
            <person name="Kohn T."/>
            <person name="Peeters S.H."/>
            <person name="Heuer A."/>
            <person name="Rast P."/>
            <person name="Oberbeckmann S."/>
            <person name="Bunk B."/>
            <person name="Jeske O."/>
            <person name="Meyerdierks A."/>
            <person name="Storesund J.E."/>
            <person name="Kallscheuer N."/>
            <person name="Luecker S."/>
            <person name="Lage O.M."/>
            <person name="Pohl T."/>
            <person name="Merkel B.J."/>
            <person name="Hornburger P."/>
            <person name="Mueller R.-W."/>
            <person name="Bruemmer F."/>
            <person name="Labrenz M."/>
            <person name="Spormann A.M."/>
            <person name="Op den Camp H."/>
            <person name="Overmann J."/>
            <person name="Amann R."/>
            <person name="Jetten M.S.M."/>
            <person name="Mascher T."/>
            <person name="Medema M.H."/>
            <person name="Devos D.P."/>
            <person name="Kaster A.-K."/>
            <person name="Ovreas L."/>
            <person name="Rohde M."/>
            <person name="Galperin M.Y."/>
            <person name="Jogler C."/>
        </authorList>
    </citation>
    <scope>NUCLEOTIDE SEQUENCE [LARGE SCALE GENOMIC DNA]</scope>
    <source>
        <strain evidence="2 3">Spb1</strain>
    </source>
</reference>
<keyword evidence="1" id="KW-0812">Transmembrane</keyword>
<evidence type="ECO:0000256" key="1">
    <source>
        <dbReference type="SAM" id="Phobius"/>
    </source>
</evidence>
<accession>A0A518GRU9</accession>
<dbReference type="EMBL" id="CP036299">
    <property type="protein sequence ID" value="QDV31271.1"/>
    <property type="molecule type" value="Genomic_DNA"/>
</dbReference>
<dbReference type="RefSeq" id="WP_145301901.1">
    <property type="nucleotide sequence ID" value="NZ_CP036299.1"/>
</dbReference>
<evidence type="ECO:0000313" key="3">
    <source>
        <dbReference type="Proteomes" id="UP000315349"/>
    </source>
</evidence>